<name>A0A413ISG2_9BACT</name>
<sequence length="370" mass="42402">MYEISITDGENNGFAIVSADERIAGVLAYIPMITPENELKQRENNLMLELSESSILHRLNYIDSIRTTMRASTLCKLSKKLGISINEIEFEQIKNNITIVEKSIDSRAQPENIKPPSLGQPYIYYIGVDWGQDEPYNLLLPTYPDPDFDWVTYHYPLGCSVTALMMVYSYFEPSIKGYDNGEEMIIDWAYLKENRKIINPEYGVPGDPEKKLRMISRLGFWIYNGTKTTTHLTNSVYQSETARNEIVDDLDTYKIAHDPIKNLNKTKWGDLSKLINDVQDYHIAIMGATRKNAGPNSPTATGNHVWVLDGHGMGYKVISGTTYLFDYLHVNMGWNGSYNGWYYIDTTLSFETGNGDYDTDFWYISKLRKK</sequence>
<dbReference type="SUPFAM" id="SSF54001">
    <property type="entry name" value="Cysteine proteinases"/>
    <property type="match status" value="1"/>
</dbReference>
<dbReference type="Gene3D" id="3.90.70.50">
    <property type="entry name" value="Peptidase C10, streptopain"/>
    <property type="match status" value="1"/>
</dbReference>
<dbReference type="EMBL" id="QSCR01000003">
    <property type="protein sequence ID" value="RGY20519.1"/>
    <property type="molecule type" value="Genomic_DNA"/>
</dbReference>
<evidence type="ECO:0000313" key="1">
    <source>
        <dbReference type="EMBL" id="RGY20519.1"/>
    </source>
</evidence>
<evidence type="ECO:0000313" key="2">
    <source>
        <dbReference type="Proteomes" id="UP000286063"/>
    </source>
</evidence>
<reference evidence="1 2" key="1">
    <citation type="submission" date="2018-08" db="EMBL/GenBank/DDBJ databases">
        <title>A genome reference for cultivated species of the human gut microbiota.</title>
        <authorList>
            <person name="Zou Y."/>
            <person name="Xue W."/>
            <person name="Luo G."/>
        </authorList>
    </citation>
    <scope>NUCLEOTIDE SEQUENCE [LARGE SCALE GENOMIC DNA]</scope>
    <source>
        <strain evidence="1 2">OF02-7</strain>
    </source>
</reference>
<dbReference type="GO" id="GO:0006508">
    <property type="term" value="P:proteolysis"/>
    <property type="evidence" value="ECO:0007669"/>
    <property type="project" value="InterPro"/>
</dbReference>
<accession>A0A413ISG2</accession>
<protein>
    <recommendedName>
        <fullName evidence="3">Spi protease inhibitor domain-containing protein</fullName>
    </recommendedName>
</protein>
<dbReference type="InterPro" id="IPR038765">
    <property type="entry name" value="Papain-like_cys_pep_sf"/>
</dbReference>
<gene>
    <name evidence="1" type="ORF">DXA50_03715</name>
</gene>
<dbReference type="Proteomes" id="UP000286063">
    <property type="component" value="Unassembled WGS sequence"/>
</dbReference>
<dbReference type="OrthoDB" id="2235251at2"/>
<organism evidence="1 2">
    <name type="scientific">Butyricimonas virosa</name>
    <dbReference type="NCBI Taxonomy" id="544645"/>
    <lineage>
        <taxon>Bacteria</taxon>
        <taxon>Pseudomonadati</taxon>
        <taxon>Bacteroidota</taxon>
        <taxon>Bacteroidia</taxon>
        <taxon>Bacteroidales</taxon>
        <taxon>Odoribacteraceae</taxon>
        <taxon>Butyricimonas</taxon>
    </lineage>
</organism>
<dbReference type="GO" id="GO:0008234">
    <property type="term" value="F:cysteine-type peptidase activity"/>
    <property type="evidence" value="ECO:0007669"/>
    <property type="project" value="InterPro"/>
</dbReference>
<dbReference type="InterPro" id="IPR000200">
    <property type="entry name" value="Peptidase_C10"/>
</dbReference>
<evidence type="ECO:0008006" key="3">
    <source>
        <dbReference type="Google" id="ProtNLM"/>
    </source>
</evidence>
<proteinExistence type="predicted"/>
<dbReference type="Pfam" id="PF01640">
    <property type="entry name" value="Peptidase_C10"/>
    <property type="match status" value="1"/>
</dbReference>
<dbReference type="AlphaFoldDB" id="A0A413ISG2"/>
<dbReference type="InterPro" id="IPR044934">
    <property type="entry name" value="Streptopain_sf"/>
</dbReference>
<dbReference type="RefSeq" id="WP_117774731.1">
    <property type="nucleotide sequence ID" value="NZ_CAUGOG010000001.1"/>
</dbReference>
<comment type="caution">
    <text evidence="1">The sequence shown here is derived from an EMBL/GenBank/DDBJ whole genome shotgun (WGS) entry which is preliminary data.</text>
</comment>